<evidence type="ECO:0000313" key="2">
    <source>
        <dbReference type="Proteomes" id="UP000738517"/>
    </source>
</evidence>
<keyword evidence="2" id="KW-1185">Reference proteome</keyword>
<organism evidence="1 2">
    <name type="scientific">Photobacterium alginatilyticum</name>
    <dbReference type="NCBI Taxonomy" id="1775171"/>
    <lineage>
        <taxon>Bacteria</taxon>
        <taxon>Pseudomonadati</taxon>
        <taxon>Pseudomonadota</taxon>
        <taxon>Gammaproteobacteria</taxon>
        <taxon>Vibrionales</taxon>
        <taxon>Vibrionaceae</taxon>
        <taxon>Photobacterium</taxon>
    </lineage>
</organism>
<protein>
    <submittedName>
        <fullName evidence="1">Uncharacterized protein</fullName>
    </submittedName>
</protein>
<dbReference type="Proteomes" id="UP000738517">
    <property type="component" value="Unassembled WGS sequence"/>
</dbReference>
<dbReference type="SUPFAM" id="SSF74653">
    <property type="entry name" value="TolA/TonB C-terminal domain"/>
    <property type="match status" value="1"/>
</dbReference>
<gene>
    <name evidence="1" type="ORF">EIZ48_11575</name>
</gene>
<proteinExistence type="predicted"/>
<reference evidence="1 2" key="1">
    <citation type="journal article" date="2017" name="Int. J. Syst. Evol. Microbiol.">
        <title>Photobacterium alginatilyticum sp. nov., a marine bacterium isolated from bottom seawater.</title>
        <authorList>
            <person name="Wang X."/>
            <person name="Wang Y."/>
            <person name="Yang X."/>
            <person name="Sun H."/>
            <person name="Li B."/>
            <person name="Zhang X.H."/>
        </authorList>
    </citation>
    <scope>NUCLEOTIDE SEQUENCE [LARGE SCALE GENOMIC DNA]</scope>
    <source>
        <strain evidence="1 2">P03D4</strain>
    </source>
</reference>
<dbReference type="Gene3D" id="3.30.1150.10">
    <property type="match status" value="1"/>
</dbReference>
<evidence type="ECO:0000313" key="1">
    <source>
        <dbReference type="EMBL" id="NBI53217.1"/>
    </source>
</evidence>
<name>A0ABW9YHD3_9GAMM</name>
<dbReference type="Pfam" id="PF13103">
    <property type="entry name" value="TonB_2"/>
    <property type="match status" value="1"/>
</dbReference>
<dbReference type="PROSITE" id="PS51257">
    <property type="entry name" value="PROKAR_LIPOPROTEIN"/>
    <property type="match status" value="1"/>
</dbReference>
<dbReference type="EMBL" id="RSEJ01000010">
    <property type="protein sequence ID" value="NBI53217.1"/>
    <property type="molecule type" value="Genomic_DNA"/>
</dbReference>
<sequence length="116" mass="13048">MKYLYAFLPLLLASCSSQDVKQCVDIQSCGAHIHNNIQSHLVISNADIGKTVTLRFLLNDDTEIIKTEIIESSGDERFDYSVINAVNKSFPDEQLLELSSADYEKVRKVKLTVSPR</sequence>
<accession>A0ABW9YHD3</accession>
<comment type="caution">
    <text evidence="1">The sequence shown here is derived from an EMBL/GenBank/DDBJ whole genome shotgun (WGS) entry which is preliminary data.</text>
</comment>
<dbReference type="RefSeq" id="WP_160651289.1">
    <property type="nucleotide sequence ID" value="NZ_RSEJ01000010.1"/>
</dbReference>